<feature type="chain" id="PRO_5032735920" evidence="2">
    <location>
        <begin position="24"/>
        <end position="820"/>
    </location>
</feature>
<sequence>MSYPRSLLAILMLCLLTVGDTWAAPATASKPAAADAAASAPTWPQVITSGKAKLTVYQPQLDNWDGYTLNARAAVEATGADGKPTFGIVQFSAHTLVDKATRWVALDQYKIIKADFPADAGQADVWLGALQKDAESRKKTISLDQLEAAVGVLSVEQKADSAPLENTPPTIISSDVPALLVYIDGDAVYRAVDGTALQRVINTRPLLLKDAEGKHYLHVFDGWMVADSLSGEYTRLTSPPADLEKAKQAAIQSRQVDLLTGQSDPKDKVPNLARPPQPKIFIATTPTELIVTDGAPQWLPIQGTSLLYVSNTTGHIFKEIGDQNSYVLISGRWFRAADMRGPWTFTPADKLPADFANIPDDSPKENVKASVAGTPQAKEAAIAATIPQTSAIKKSAVKMTAPQFDGEPQLKAINSTSLQYVVNSATPIIRVDNDNWYAVENGIWFSATSVNGPWAVASSVPAVIYSIPPSSPMHYLTYVKVYESSGDTVVVGYTPGYQGSNLDPATGVVVYGTGYPYTPWVGSVWYGPPVTYGFGVAMRYTPWTGWTFGFGFGWSWGGNTVAMGWGWGAYPWWGNYGWGYAWGPRLYPAPLAWGGAAYGYRGGAVAWGPGGWAGTTGNIYRQWGDRATVSRYGAGYNAWTGNRWAGQVGSSYNSRTGIAAAGQRGAVHNVYNGNYAAGRSGEVVGPNGGAIAGGRVTAGNARNGTQVTANRGAVYNPNTDKTTQYAGVKGRNGGAARVGDNVYAGRDGNVYKKTDNGWQSMVKGSPARTAPVNNNAQLQNLNRESAARNFGNQRTNNFHNSSQVMNRSFGGGGGGGFHRR</sequence>
<reference evidence="3 4" key="2">
    <citation type="submission" date="2017-10" db="EMBL/GenBank/DDBJ databases">
        <title>Rhizosphere-associated Pseudomonas modulate jasmonic acid/salicylic acid antagonism to induce systemic resistance to herbivores at the cost of susceptibility to pathogens.</title>
        <authorList>
            <person name="Haney C.H."/>
            <person name="Wiesmann C.L."/>
            <person name="Shapiro L.R."/>
            <person name="O'Sullivan L.R."/>
            <person name="Khorasani S."/>
            <person name="Melnyk R.A."/>
            <person name="Xiao L."/>
            <person name="Bush J."/>
            <person name="Carrillo J."/>
            <person name="Pierce N.E."/>
            <person name="Ausubel F.M."/>
        </authorList>
    </citation>
    <scope>NUCLEOTIDE SEQUENCE [LARGE SCALE GENOMIC DNA]</scope>
    <source>
        <strain evidence="3 4">CH229</strain>
    </source>
</reference>
<feature type="compositionally biased region" description="Polar residues" evidence="1">
    <location>
        <begin position="796"/>
        <end position="806"/>
    </location>
</feature>
<feature type="compositionally biased region" description="Gly residues" evidence="1">
    <location>
        <begin position="809"/>
        <end position="820"/>
    </location>
</feature>
<protein>
    <submittedName>
        <fullName evidence="3">Autotransporter</fullName>
    </submittedName>
</protein>
<keyword evidence="2" id="KW-0732">Signal</keyword>
<dbReference type="Proteomes" id="UP000218643">
    <property type="component" value="Unassembled WGS sequence"/>
</dbReference>
<name>A0A854WYB6_PSEFL</name>
<evidence type="ECO:0000256" key="1">
    <source>
        <dbReference type="SAM" id="MobiDB-lite"/>
    </source>
</evidence>
<reference evidence="3 4" key="1">
    <citation type="submission" date="2017-09" db="EMBL/GenBank/DDBJ databases">
        <authorList>
            <person name="Haney C."/>
            <person name="Melnyk R."/>
        </authorList>
    </citation>
    <scope>NUCLEOTIDE SEQUENCE [LARGE SCALE GENOMIC DNA]</scope>
    <source>
        <strain evidence="3 4">CH229</strain>
    </source>
</reference>
<accession>A0A854WYB6</accession>
<dbReference type="EMBL" id="NXHE01000019">
    <property type="protein sequence ID" value="PCM48498.1"/>
    <property type="molecule type" value="Genomic_DNA"/>
</dbReference>
<comment type="caution">
    <text evidence="3">The sequence shown here is derived from an EMBL/GenBank/DDBJ whole genome shotgun (WGS) entry which is preliminary data.</text>
</comment>
<feature type="region of interest" description="Disordered" evidence="1">
    <location>
        <begin position="796"/>
        <end position="820"/>
    </location>
</feature>
<dbReference type="RefSeq" id="WP_096796539.1">
    <property type="nucleotide sequence ID" value="NZ_NXHE01000019.1"/>
</dbReference>
<evidence type="ECO:0000256" key="2">
    <source>
        <dbReference type="SAM" id="SignalP"/>
    </source>
</evidence>
<evidence type="ECO:0000313" key="4">
    <source>
        <dbReference type="Proteomes" id="UP000218643"/>
    </source>
</evidence>
<dbReference type="AlphaFoldDB" id="A0A854WYB6"/>
<proteinExistence type="predicted"/>
<organism evidence="3 4">
    <name type="scientific">Pseudomonas fluorescens</name>
    <dbReference type="NCBI Taxonomy" id="294"/>
    <lineage>
        <taxon>Bacteria</taxon>
        <taxon>Pseudomonadati</taxon>
        <taxon>Pseudomonadota</taxon>
        <taxon>Gammaproteobacteria</taxon>
        <taxon>Pseudomonadales</taxon>
        <taxon>Pseudomonadaceae</taxon>
        <taxon>Pseudomonas</taxon>
    </lineage>
</organism>
<evidence type="ECO:0000313" key="3">
    <source>
        <dbReference type="EMBL" id="PCM48498.1"/>
    </source>
</evidence>
<gene>
    <name evidence="3" type="ORF">CP335_16605</name>
</gene>
<feature type="signal peptide" evidence="2">
    <location>
        <begin position="1"/>
        <end position="23"/>
    </location>
</feature>